<evidence type="ECO:0000313" key="2">
    <source>
        <dbReference type="EMBL" id="KAK9933065.1"/>
    </source>
</evidence>
<reference evidence="2 3" key="1">
    <citation type="journal article" date="2023" name="G3 (Bethesda)">
        <title>A chromosome-length genome assembly and annotation of blackberry (Rubus argutus, cv. 'Hillquist').</title>
        <authorList>
            <person name="Bruna T."/>
            <person name="Aryal R."/>
            <person name="Dudchenko O."/>
            <person name="Sargent D.J."/>
            <person name="Mead D."/>
            <person name="Buti M."/>
            <person name="Cavallini A."/>
            <person name="Hytonen T."/>
            <person name="Andres J."/>
            <person name="Pham M."/>
            <person name="Weisz D."/>
            <person name="Mascagni F."/>
            <person name="Usai G."/>
            <person name="Natali L."/>
            <person name="Bassil N."/>
            <person name="Fernandez G.E."/>
            <person name="Lomsadze A."/>
            <person name="Armour M."/>
            <person name="Olukolu B."/>
            <person name="Poorten T."/>
            <person name="Britton C."/>
            <person name="Davik J."/>
            <person name="Ashrafi H."/>
            <person name="Aiden E.L."/>
            <person name="Borodovsky M."/>
            <person name="Worthington M."/>
        </authorList>
    </citation>
    <scope>NUCLEOTIDE SEQUENCE [LARGE SCALE GENOMIC DNA]</scope>
    <source>
        <strain evidence="2">PI 553951</strain>
    </source>
</reference>
<evidence type="ECO:0000313" key="3">
    <source>
        <dbReference type="Proteomes" id="UP001457282"/>
    </source>
</evidence>
<dbReference type="AlphaFoldDB" id="A0AAW1X8F5"/>
<keyword evidence="3" id="KW-1185">Reference proteome</keyword>
<evidence type="ECO:0000256" key="1">
    <source>
        <dbReference type="SAM" id="MobiDB-lite"/>
    </source>
</evidence>
<proteinExistence type="predicted"/>
<comment type="caution">
    <text evidence="2">The sequence shown here is derived from an EMBL/GenBank/DDBJ whole genome shotgun (WGS) entry which is preliminary data.</text>
</comment>
<protein>
    <submittedName>
        <fullName evidence="2">Uncharacterized protein</fullName>
    </submittedName>
</protein>
<feature type="region of interest" description="Disordered" evidence="1">
    <location>
        <begin position="75"/>
        <end position="97"/>
    </location>
</feature>
<dbReference type="Proteomes" id="UP001457282">
    <property type="component" value="Unassembled WGS sequence"/>
</dbReference>
<gene>
    <name evidence="2" type="ORF">M0R45_020278</name>
</gene>
<dbReference type="EMBL" id="JBEDUW010000004">
    <property type="protein sequence ID" value="KAK9933065.1"/>
    <property type="molecule type" value="Genomic_DNA"/>
</dbReference>
<name>A0AAW1X8F5_RUBAR</name>
<organism evidence="2 3">
    <name type="scientific">Rubus argutus</name>
    <name type="common">Southern blackberry</name>
    <dbReference type="NCBI Taxonomy" id="59490"/>
    <lineage>
        <taxon>Eukaryota</taxon>
        <taxon>Viridiplantae</taxon>
        <taxon>Streptophyta</taxon>
        <taxon>Embryophyta</taxon>
        <taxon>Tracheophyta</taxon>
        <taxon>Spermatophyta</taxon>
        <taxon>Magnoliopsida</taxon>
        <taxon>eudicotyledons</taxon>
        <taxon>Gunneridae</taxon>
        <taxon>Pentapetalae</taxon>
        <taxon>rosids</taxon>
        <taxon>fabids</taxon>
        <taxon>Rosales</taxon>
        <taxon>Rosaceae</taxon>
        <taxon>Rosoideae</taxon>
        <taxon>Rosoideae incertae sedis</taxon>
        <taxon>Rubus</taxon>
    </lineage>
</organism>
<accession>A0AAW1X8F5</accession>
<sequence>MLQRDLFIKMTERDLFIKMTETREMLDKLAVTMQKSSVRTVTCLWRTGILYWWSWLGGTKDEARGIGNQLVEKITGSDPRKDEGNGQIGGQGFWHFG</sequence>
<feature type="compositionally biased region" description="Gly residues" evidence="1">
    <location>
        <begin position="86"/>
        <end position="97"/>
    </location>
</feature>